<name>A0A9D1FI51_9BACT</name>
<dbReference type="AlphaFoldDB" id="A0A9D1FI51"/>
<evidence type="ECO:0000313" key="2">
    <source>
        <dbReference type="Proteomes" id="UP000886865"/>
    </source>
</evidence>
<reference evidence="1" key="1">
    <citation type="submission" date="2020-10" db="EMBL/GenBank/DDBJ databases">
        <authorList>
            <person name="Gilroy R."/>
        </authorList>
    </citation>
    <scope>NUCLEOTIDE SEQUENCE</scope>
    <source>
        <strain evidence="1">CHK152-2871</strain>
    </source>
</reference>
<accession>A0A9D1FI51</accession>
<organism evidence="1 2">
    <name type="scientific">Candidatus Galligastranaerophilus intestinavium</name>
    <dbReference type="NCBI Taxonomy" id="2840836"/>
    <lineage>
        <taxon>Bacteria</taxon>
        <taxon>Candidatus Galligastranaerophilus</taxon>
    </lineage>
</organism>
<protein>
    <submittedName>
        <fullName evidence="1">Uncharacterized protein</fullName>
    </submittedName>
</protein>
<evidence type="ECO:0000313" key="1">
    <source>
        <dbReference type="EMBL" id="HIS73983.1"/>
    </source>
</evidence>
<dbReference type="Proteomes" id="UP000886865">
    <property type="component" value="Unassembled WGS sequence"/>
</dbReference>
<proteinExistence type="predicted"/>
<comment type="caution">
    <text evidence="1">The sequence shown here is derived from an EMBL/GenBank/DDBJ whole genome shotgun (WGS) entry which is preliminary data.</text>
</comment>
<reference evidence="1" key="2">
    <citation type="journal article" date="2021" name="PeerJ">
        <title>Extensive microbial diversity within the chicken gut microbiome revealed by metagenomics and culture.</title>
        <authorList>
            <person name="Gilroy R."/>
            <person name="Ravi A."/>
            <person name="Getino M."/>
            <person name="Pursley I."/>
            <person name="Horton D.L."/>
            <person name="Alikhan N.F."/>
            <person name="Baker D."/>
            <person name="Gharbi K."/>
            <person name="Hall N."/>
            <person name="Watson M."/>
            <person name="Adriaenssens E.M."/>
            <person name="Foster-Nyarko E."/>
            <person name="Jarju S."/>
            <person name="Secka A."/>
            <person name="Antonio M."/>
            <person name="Oren A."/>
            <person name="Chaudhuri R.R."/>
            <person name="La Ragione R."/>
            <person name="Hildebrand F."/>
            <person name="Pallen M.J."/>
        </authorList>
    </citation>
    <scope>NUCLEOTIDE SEQUENCE</scope>
    <source>
        <strain evidence="1">CHK152-2871</strain>
    </source>
</reference>
<gene>
    <name evidence="1" type="ORF">IAA86_03065</name>
</gene>
<dbReference type="EMBL" id="DVJQ01000026">
    <property type="protein sequence ID" value="HIS73983.1"/>
    <property type="molecule type" value="Genomic_DNA"/>
</dbReference>
<sequence>MRKLLVKMNEAGFSMPASSNFSVMLNKKRIRFETVQEVLDFLGYEFKIVEKN</sequence>